<accession>A0A7M7KHR4</accession>
<dbReference type="OrthoDB" id="6494771at2759"/>
<dbReference type="InParanoid" id="A0A7M7KHR4"/>
<feature type="region of interest" description="Disordered" evidence="1">
    <location>
        <begin position="194"/>
        <end position="231"/>
    </location>
</feature>
<dbReference type="SMR" id="A0A7M7KHR4"/>
<dbReference type="OMA" id="WGACEPL"/>
<evidence type="ECO:0000256" key="1">
    <source>
        <dbReference type="SAM" id="MobiDB-lite"/>
    </source>
</evidence>
<feature type="signal peptide" evidence="2">
    <location>
        <begin position="1"/>
        <end position="21"/>
    </location>
</feature>
<evidence type="ECO:0000256" key="2">
    <source>
        <dbReference type="SAM" id="SignalP"/>
    </source>
</evidence>
<evidence type="ECO:0000313" key="4">
    <source>
        <dbReference type="Proteomes" id="UP000594260"/>
    </source>
</evidence>
<protein>
    <submittedName>
        <fullName evidence="3">Uncharacterized protein</fullName>
    </submittedName>
</protein>
<dbReference type="KEGG" id="vde:111252778"/>
<dbReference type="Proteomes" id="UP000594260">
    <property type="component" value="Unplaced"/>
</dbReference>
<proteinExistence type="predicted"/>
<keyword evidence="2" id="KW-0732">Signal</keyword>
<dbReference type="GeneID" id="111252778"/>
<dbReference type="EnsemblMetazoa" id="XM_022811205">
    <property type="protein sequence ID" value="XP_022666940"/>
    <property type="gene ID" value="LOC111252778"/>
</dbReference>
<dbReference type="SUPFAM" id="SSF47565">
    <property type="entry name" value="Insect pheromone/odorant-binding proteins"/>
    <property type="match status" value="1"/>
</dbReference>
<feature type="chain" id="PRO_5029828409" evidence="2">
    <location>
        <begin position="22"/>
        <end position="231"/>
    </location>
</feature>
<evidence type="ECO:0000313" key="3">
    <source>
        <dbReference type="EnsemblMetazoa" id="XP_022666940"/>
    </source>
</evidence>
<keyword evidence="4" id="KW-1185">Reference proteome</keyword>
<feature type="compositionally biased region" description="Low complexity" evidence="1">
    <location>
        <begin position="212"/>
        <end position="225"/>
    </location>
</feature>
<dbReference type="RefSeq" id="XP_022666940.1">
    <property type="nucleotide sequence ID" value="XM_022811205.1"/>
</dbReference>
<feature type="compositionally biased region" description="Acidic residues" evidence="1">
    <location>
        <begin position="194"/>
        <end position="203"/>
    </location>
</feature>
<organism evidence="3 4">
    <name type="scientific">Varroa destructor</name>
    <name type="common">Honeybee mite</name>
    <dbReference type="NCBI Taxonomy" id="109461"/>
    <lineage>
        <taxon>Eukaryota</taxon>
        <taxon>Metazoa</taxon>
        <taxon>Ecdysozoa</taxon>
        <taxon>Arthropoda</taxon>
        <taxon>Chelicerata</taxon>
        <taxon>Arachnida</taxon>
        <taxon>Acari</taxon>
        <taxon>Parasitiformes</taxon>
        <taxon>Mesostigmata</taxon>
        <taxon>Gamasina</taxon>
        <taxon>Dermanyssoidea</taxon>
        <taxon>Varroidae</taxon>
        <taxon>Varroa</taxon>
    </lineage>
</organism>
<dbReference type="Gene3D" id="1.10.238.190">
    <property type="match status" value="1"/>
</dbReference>
<dbReference type="InterPro" id="IPR036728">
    <property type="entry name" value="PBP_GOBP_sf"/>
</dbReference>
<sequence>MHRSFVLQCCGLLFIVGLALAGPLAKDKSERITPKQTVEEFFTSNWGECEPLKNPLVLPEISDAATWERCRVHIPLSPDQVEEALPNLSRCMLKVIGWVRANGNMNLTKYMDYLSQAGLDDKTLELTKTAHEKCSQRALSDGSGDYKEQDKIYVECIFRHFDKTCPPNFQAAVKQGYIVGITQISFVPRYDEVEVESDTDAETEGQAGPSVADATGEAAANDNANGSGGPQ</sequence>
<dbReference type="AlphaFoldDB" id="A0A7M7KHR4"/>
<name>A0A7M7KHR4_VARDE</name>
<dbReference type="GO" id="GO:0005549">
    <property type="term" value="F:odorant binding"/>
    <property type="evidence" value="ECO:0007669"/>
    <property type="project" value="InterPro"/>
</dbReference>
<reference evidence="3" key="1">
    <citation type="submission" date="2021-01" db="UniProtKB">
        <authorList>
            <consortium name="EnsemblMetazoa"/>
        </authorList>
    </citation>
    <scope>IDENTIFICATION</scope>
</reference>
<dbReference type="InterPro" id="IPR038211">
    <property type="entry name" value="Ant_venon_allerg_soli_2/4_sf"/>
</dbReference>